<comment type="caution">
    <text evidence="2">The sequence shown here is derived from an EMBL/GenBank/DDBJ whole genome shotgun (WGS) entry which is preliminary data.</text>
</comment>
<protein>
    <submittedName>
        <fullName evidence="2">Uncharacterized protein</fullName>
    </submittedName>
</protein>
<evidence type="ECO:0000256" key="1">
    <source>
        <dbReference type="SAM" id="MobiDB-lite"/>
    </source>
</evidence>
<evidence type="ECO:0000313" key="3">
    <source>
        <dbReference type="Proteomes" id="UP000297475"/>
    </source>
</evidence>
<name>A0A4Z0WCH5_9GAMM</name>
<gene>
    <name evidence="2" type="ORF">E4656_13590</name>
</gene>
<sequence length="217" mass="24538">MTDDKDHKKIKNNVTQMFGENIRKKKSAEPDRPNIGGSSNSMSGNSFNVGGNAQFHQGDIHHHAPKRVSVNFTPGPEHITPKQARDIQRTLDDLVRAEEAATGVPPAKLFPKWHRVVRDRYDVETYRAIPTHLGDDALAWLKQMKAIKRRDASAAGARVDHSRKELYTAIWARSKQLGLSKGDVYHEVKQRLGLQISSLTKLSDDHLQRLYDSIMSR</sequence>
<proteinExistence type="predicted"/>
<feature type="compositionally biased region" description="Low complexity" evidence="1">
    <location>
        <begin position="34"/>
        <end position="52"/>
    </location>
</feature>
<dbReference type="OrthoDB" id="9989459at2"/>
<dbReference type="EMBL" id="SRMF01000005">
    <property type="protein sequence ID" value="TGG92499.1"/>
    <property type="molecule type" value="Genomic_DNA"/>
</dbReference>
<reference evidence="2 3" key="1">
    <citation type="submission" date="2019-04" db="EMBL/GenBank/DDBJ databases">
        <title>Natronospirillum operosus gen. nov., sp. nov., a haloalkaliphilic satellite isolated from decaying biomass of laboratory culture of cyanobacterium Geitlerinema sp. and proposal of Natronospirillaceae fam. nov. and Saccharospirillaceae fam. nov.</title>
        <authorList>
            <person name="Kevbrin V."/>
            <person name="Boltyanskaya Y."/>
            <person name="Koziaeva V."/>
            <person name="Grouzdev D.S."/>
            <person name="Park M."/>
            <person name="Cho J."/>
        </authorList>
    </citation>
    <scope>NUCLEOTIDE SEQUENCE [LARGE SCALE GENOMIC DNA]</scope>
    <source>
        <strain evidence="2 3">G-116</strain>
    </source>
</reference>
<dbReference type="AlphaFoldDB" id="A0A4Z0WCH5"/>
<dbReference type="RefSeq" id="WP_135483832.1">
    <property type="nucleotide sequence ID" value="NZ_SRMF01000005.1"/>
</dbReference>
<organism evidence="2 3">
    <name type="scientific">Natronospirillum operosum</name>
    <dbReference type="NCBI Taxonomy" id="2759953"/>
    <lineage>
        <taxon>Bacteria</taxon>
        <taxon>Pseudomonadati</taxon>
        <taxon>Pseudomonadota</taxon>
        <taxon>Gammaproteobacteria</taxon>
        <taxon>Oceanospirillales</taxon>
        <taxon>Natronospirillaceae</taxon>
        <taxon>Natronospirillum</taxon>
    </lineage>
</organism>
<accession>A0A4Z0WCH5</accession>
<feature type="region of interest" description="Disordered" evidence="1">
    <location>
        <begin position="1"/>
        <end position="57"/>
    </location>
</feature>
<evidence type="ECO:0000313" key="2">
    <source>
        <dbReference type="EMBL" id="TGG92499.1"/>
    </source>
</evidence>
<keyword evidence="3" id="KW-1185">Reference proteome</keyword>
<dbReference type="Proteomes" id="UP000297475">
    <property type="component" value="Unassembled WGS sequence"/>
</dbReference>